<dbReference type="HOGENOM" id="CLU_3292656_0_0_14"/>
<dbReference type="AlphaFoldDB" id="A0A059Y8J1"/>
<accession>A0A059Y8J1</accession>
<dbReference type="KEGG" id="mbq:K668_01845"/>
<gene>
    <name evidence="1" type="ORF">K668_01845</name>
</gene>
<sequence length="40" mass="4606">MNNKKELIKSLNENVDNSLEEVIDDNDPLVKQIILDLIPE</sequence>
<organism evidence="1 2">
    <name type="scientific">Mycoplasmopsis bovis CQ-W70</name>
    <dbReference type="NCBI Taxonomy" id="1316930"/>
    <lineage>
        <taxon>Bacteria</taxon>
        <taxon>Bacillati</taxon>
        <taxon>Mycoplasmatota</taxon>
        <taxon>Mycoplasmoidales</taxon>
        <taxon>Metamycoplasmataceae</taxon>
        <taxon>Mycoplasmopsis</taxon>
    </lineage>
</organism>
<dbReference type="EMBL" id="CP005933">
    <property type="protein sequence ID" value="AIA33947.1"/>
    <property type="molecule type" value="Genomic_DNA"/>
</dbReference>
<dbReference type="GeneID" id="93530644"/>
<reference evidence="1 2" key="1">
    <citation type="submission" date="2013-04" db="EMBL/GenBank/DDBJ databases">
        <authorList>
            <person name="Lin L."/>
            <person name="Zeng Z."/>
            <person name="Xie J."/>
            <person name="Luo L."/>
            <person name="Yang Z."/>
            <person name="Liang W."/>
            <person name="Lin H."/>
            <person name="Dong C."/>
            <person name="Sun Y."/>
        </authorList>
    </citation>
    <scope>NUCLEOTIDE SEQUENCE [LARGE SCALE GENOMIC DNA]</scope>
    <source>
        <strain evidence="1 2">CQ-W70</strain>
    </source>
</reference>
<dbReference type="Proteomes" id="UP000027182">
    <property type="component" value="Chromosome"/>
</dbReference>
<evidence type="ECO:0000313" key="1">
    <source>
        <dbReference type="EMBL" id="AIA33947.1"/>
    </source>
</evidence>
<dbReference type="RefSeq" id="WP_013954775.1">
    <property type="nucleotide sequence ID" value="NZ_CP005933.1"/>
</dbReference>
<name>A0A059Y8J1_MYCBV</name>
<evidence type="ECO:0000313" key="2">
    <source>
        <dbReference type="Proteomes" id="UP000027182"/>
    </source>
</evidence>
<proteinExistence type="predicted"/>
<protein>
    <submittedName>
        <fullName evidence="1">Uncharacterized protein</fullName>
    </submittedName>
</protein>
<dbReference type="PATRIC" id="fig|1316930.3.peg.379"/>